<gene>
    <name evidence="1" type="ORF">ABB26_11495</name>
</gene>
<proteinExistence type="predicted"/>
<organism evidence="1 2">
    <name type="scientific">Stenotrophomonas humi</name>
    <dbReference type="NCBI Taxonomy" id="405444"/>
    <lineage>
        <taxon>Bacteria</taxon>
        <taxon>Pseudomonadati</taxon>
        <taxon>Pseudomonadota</taxon>
        <taxon>Gammaproteobacteria</taxon>
        <taxon>Lysobacterales</taxon>
        <taxon>Lysobacteraceae</taxon>
        <taxon>Stenotrophomonas</taxon>
    </lineage>
</organism>
<evidence type="ECO:0000313" key="2">
    <source>
        <dbReference type="Proteomes" id="UP000050864"/>
    </source>
</evidence>
<dbReference type="AlphaFoldDB" id="A0A0R0CDT9"/>
<dbReference type="Proteomes" id="UP000050864">
    <property type="component" value="Unassembled WGS sequence"/>
</dbReference>
<comment type="caution">
    <text evidence="1">The sequence shown here is derived from an EMBL/GenBank/DDBJ whole genome shotgun (WGS) entry which is preliminary data.</text>
</comment>
<reference evidence="1 2" key="1">
    <citation type="submission" date="2015-05" db="EMBL/GenBank/DDBJ databases">
        <title>Genome sequencing and analysis of members of genus Stenotrophomonas.</title>
        <authorList>
            <person name="Patil P.P."/>
            <person name="Midha S."/>
            <person name="Patil P.B."/>
        </authorList>
    </citation>
    <scope>NUCLEOTIDE SEQUENCE [LARGE SCALE GENOMIC DNA]</scope>
    <source>
        <strain evidence="1 2">DSM 18929</strain>
    </source>
</reference>
<sequence length="139" mass="15355">MPDLLKSKEEAAMALCAATIPLLASSGRIDVAAELTTIHALIQSGAMTKAFEAYRNLPRYDIVFLRENMDWMFSEHERVPVAEKALATAYYSQTLRALGDLRVSVLYGFERPLIDSSPTTVQQLATELVSTLHPRADGI</sequence>
<dbReference type="PATRIC" id="fig|405444.3.peg.1385"/>
<dbReference type="EMBL" id="LDJI01000021">
    <property type="protein sequence ID" value="KRG63539.1"/>
    <property type="molecule type" value="Genomic_DNA"/>
</dbReference>
<protein>
    <submittedName>
        <fullName evidence="1">Uncharacterized protein</fullName>
    </submittedName>
</protein>
<name>A0A0R0CDT9_9GAMM</name>
<keyword evidence="2" id="KW-1185">Reference proteome</keyword>
<accession>A0A0R0CDT9</accession>
<dbReference type="RefSeq" id="WP_057634221.1">
    <property type="nucleotide sequence ID" value="NZ_LDJI01000021.1"/>
</dbReference>
<evidence type="ECO:0000313" key="1">
    <source>
        <dbReference type="EMBL" id="KRG63539.1"/>
    </source>
</evidence>